<evidence type="ECO:0000259" key="4">
    <source>
        <dbReference type="Pfam" id="PF22422"/>
    </source>
</evidence>
<dbReference type="Gene3D" id="1.50.10.10">
    <property type="match status" value="1"/>
</dbReference>
<accession>A0A3D8YGQ9</accession>
<dbReference type="Pfam" id="PF22422">
    <property type="entry name" value="MGH1-like_GH"/>
    <property type="match status" value="1"/>
</dbReference>
<reference evidence="5 6" key="1">
    <citation type="submission" date="2018-07" db="EMBL/GenBank/DDBJ databases">
        <title>Dyadobacter roseus sp. nov., isolated from rose rhizosphere soil.</title>
        <authorList>
            <person name="Chen L."/>
        </authorList>
    </citation>
    <scope>NUCLEOTIDE SEQUENCE [LARGE SCALE GENOMIC DNA]</scope>
    <source>
        <strain evidence="5 6">RS19</strain>
    </source>
</reference>
<evidence type="ECO:0000313" key="5">
    <source>
        <dbReference type="EMBL" id="REA64006.1"/>
    </source>
</evidence>
<protein>
    <submittedName>
        <fullName evidence="5">Glucosidase</fullName>
    </submittedName>
</protein>
<keyword evidence="3" id="KW-0326">Glycosidase</keyword>
<comment type="caution">
    <text evidence="5">The sequence shown here is derived from an EMBL/GenBank/DDBJ whole genome shotgun (WGS) entry which is preliminary data.</text>
</comment>
<dbReference type="SUPFAM" id="SSF48208">
    <property type="entry name" value="Six-hairpin glycosidases"/>
    <property type="match status" value="1"/>
</dbReference>
<dbReference type="PANTHER" id="PTHR10412">
    <property type="entry name" value="MANNOSYL-OLIGOSACCHARIDE GLUCOSIDASE"/>
    <property type="match status" value="1"/>
</dbReference>
<evidence type="ECO:0000256" key="3">
    <source>
        <dbReference type="ARBA" id="ARBA00023295"/>
    </source>
</evidence>
<comment type="similarity">
    <text evidence="1">Belongs to the glycosyl hydrolase 63 family.</text>
</comment>
<dbReference type="GO" id="GO:0004573">
    <property type="term" value="F:Glc3Man9GlcNAc2 oligosaccharide glucosidase activity"/>
    <property type="evidence" value="ECO:0007669"/>
    <property type="project" value="InterPro"/>
</dbReference>
<feature type="domain" description="Mannosylglycerate hydrolase MGH1-like glycoside hydrolase" evidence="4">
    <location>
        <begin position="419"/>
        <end position="525"/>
    </location>
</feature>
<keyword evidence="2" id="KW-0378">Hydrolase</keyword>
<dbReference type="OrthoDB" id="9781878at2"/>
<dbReference type="Proteomes" id="UP000256373">
    <property type="component" value="Unassembled WGS sequence"/>
</dbReference>
<gene>
    <name evidence="5" type="ORF">DSL64_00070</name>
</gene>
<dbReference type="EMBL" id="QNUL01000001">
    <property type="protein sequence ID" value="REA64006.1"/>
    <property type="molecule type" value="Genomic_DNA"/>
</dbReference>
<dbReference type="InterPro" id="IPR008928">
    <property type="entry name" value="6-hairpin_glycosidase_sf"/>
</dbReference>
<dbReference type="RefSeq" id="WP_115828615.1">
    <property type="nucleotide sequence ID" value="NZ_QNUL01000001.1"/>
</dbReference>
<dbReference type="InterPro" id="IPR054491">
    <property type="entry name" value="MGH1-like_GH"/>
</dbReference>
<dbReference type="InterPro" id="IPR012341">
    <property type="entry name" value="6hp_glycosidase-like_sf"/>
</dbReference>
<evidence type="ECO:0000256" key="1">
    <source>
        <dbReference type="ARBA" id="ARBA00010833"/>
    </source>
</evidence>
<organism evidence="5 6">
    <name type="scientific">Dyadobacter luteus</name>
    <dbReference type="NCBI Taxonomy" id="2259619"/>
    <lineage>
        <taxon>Bacteria</taxon>
        <taxon>Pseudomonadati</taxon>
        <taxon>Bacteroidota</taxon>
        <taxon>Cytophagia</taxon>
        <taxon>Cytophagales</taxon>
        <taxon>Spirosomataceae</taxon>
        <taxon>Dyadobacter</taxon>
    </lineage>
</organism>
<proteinExistence type="inferred from homology"/>
<dbReference type="GO" id="GO:0009311">
    <property type="term" value="P:oligosaccharide metabolic process"/>
    <property type="evidence" value="ECO:0007669"/>
    <property type="project" value="InterPro"/>
</dbReference>
<sequence length="872" mass="100575">MTNENVEKHRLSRQWSNQENWYKWGPYLSERQWGTVREDYSKNGDAWQSFPHEHARMRTYRWGEDGLGGISDQTQTLCFAVALWNGKDPILKERLFGLTNPEGNHGEDVKELYYYLDNTPTHSSMEMLYKYPQNEFPYAYLREQNANRGAADREFELLDTGIFNNKEYFDVNISYAKKNVDDILIKLTIHNRADHPATLHVLPTLWFRNRWRFYPETSKPAIKRLAGNRVEITDENLGSYTLSFQTPDAVLMTDNETNSERVFGQPNESVFVKDAFHDAVISGQYAPFDQHLEGTKCAPVYKLNLQGGESTQIRLRLSSNGEVVQDDEFDSIFIQRKQEADIFYGQLTEADTPDDALIKRQAWAGLMWSKQYYHYDVHRWLTGDPGGQVPPNERWQGRNSDWQHLNAKHIMIMPDKWEYPWFAAWDQAFQSIAVESIDLEFAKQQLYLHTDPRYQASDGRLPAYEWNFSDNNPPLRAAIAWVFYQQELEFTGKRDYKFLSVMFERLQANFEWWLSQANGKQDGLFQGGFLGLDNISLFDRSHAIPGGGTLDQADATAWVAAYSLSMMRIAVELAQNDPETFQPLSCYYLDQYIRISAGLQDIARLWIDDNDPESNNGFAYDVLHTPEGEMIPIPIRSLVGLANLFAVMNIDTATARALPTFYEKIQYYLHKEKSENACYCVIDEDQHKESILFALLSAEQLQRLGKFLFSEDELLAPGGIRSLSKVYTDPFSMEIAGTVNSIQYTPAESDNDMFGGNSNWRGPVWYPFNFFIVRALKEFGNYYQDQVKIELPVGSGKTGNLTDAAAFLSDRLWHAFRPDQNGERPCHGEDKIYATDPHFKDLILFYEHFDGDHSRGLGASHQTGWTALITRL</sequence>
<dbReference type="GO" id="GO:0006487">
    <property type="term" value="P:protein N-linked glycosylation"/>
    <property type="evidence" value="ECO:0007669"/>
    <property type="project" value="TreeGrafter"/>
</dbReference>
<keyword evidence="6" id="KW-1185">Reference proteome</keyword>
<evidence type="ECO:0000256" key="2">
    <source>
        <dbReference type="ARBA" id="ARBA00022801"/>
    </source>
</evidence>
<evidence type="ECO:0000313" key="6">
    <source>
        <dbReference type="Proteomes" id="UP000256373"/>
    </source>
</evidence>
<name>A0A3D8YGQ9_9BACT</name>
<dbReference type="AlphaFoldDB" id="A0A3D8YGQ9"/>
<dbReference type="PANTHER" id="PTHR10412:SF11">
    <property type="entry name" value="MANNOSYL-OLIGOSACCHARIDE GLUCOSIDASE"/>
    <property type="match status" value="1"/>
</dbReference>
<dbReference type="InterPro" id="IPR004888">
    <property type="entry name" value="Glycoside_hydrolase_63"/>
</dbReference>